<comment type="caution">
    <text evidence="3">The sequence shown here is derived from an EMBL/GenBank/DDBJ whole genome shotgun (WGS) entry which is preliminary data.</text>
</comment>
<reference evidence="3" key="1">
    <citation type="submission" date="2020-05" db="EMBL/GenBank/DDBJ databases">
        <title>WGS assembly of Panicum virgatum.</title>
        <authorList>
            <person name="Lovell J.T."/>
            <person name="Jenkins J."/>
            <person name="Shu S."/>
            <person name="Juenger T.E."/>
            <person name="Schmutz J."/>
        </authorList>
    </citation>
    <scope>NUCLEOTIDE SEQUENCE</scope>
    <source>
        <strain evidence="3">AP13</strain>
    </source>
</reference>
<dbReference type="InterPro" id="IPR012340">
    <property type="entry name" value="NA-bd_OB-fold"/>
</dbReference>
<proteinExistence type="inferred from homology"/>
<dbReference type="Gene3D" id="1.10.10.10">
    <property type="entry name" value="Winged helix-like DNA-binding domain superfamily/Winged helix DNA-binding domain"/>
    <property type="match status" value="1"/>
</dbReference>
<dbReference type="Proteomes" id="UP000823388">
    <property type="component" value="Chromosome 8N"/>
</dbReference>
<evidence type="ECO:0000313" key="4">
    <source>
        <dbReference type="Proteomes" id="UP000823388"/>
    </source>
</evidence>
<dbReference type="InterPro" id="IPR036388">
    <property type="entry name" value="WH-like_DNA-bd_sf"/>
</dbReference>
<dbReference type="InterPro" id="IPR036390">
    <property type="entry name" value="WH_DNA-bd_sf"/>
</dbReference>
<dbReference type="InterPro" id="IPR014892">
    <property type="entry name" value="RPA_C"/>
</dbReference>
<comment type="similarity">
    <text evidence="1">Belongs to the replication factor A protein 2 family.</text>
</comment>
<dbReference type="EMBL" id="CM029052">
    <property type="protein sequence ID" value="KAG2556527.1"/>
    <property type="molecule type" value="Genomic_DNA"/>
</dbReference>
<evidence type="ECO:0000313" key="3">
    <source>
        <dbReference type="EMBL" id="KAG2556527.1"/>
    </source>
</evidence>
<dbReference type="Gene3D" id="2.40.50.140">
    <property type="entry name" value="Nucleic acid-binding proteins"/>
    <property type="match status" value="1"/>
</dbReference>
<dbReference type="SUPFAM" id="SSF50249">
    <property type="entry name" value="Nucleic acid-binding proteins"/>
    <property type="match status" value="1"/>
</dbReference>
<organism evidence="3 4">
    <name type="scientific">Panicum virgatum</name>
    <name type="common">Blackwell switchgrass</name>
    <dbReference type="NCBI Taxonomy" id="38727"/>
    <lineage>
        <taxon>Eukaryota</taxon>
        <taxon>Viridiplantae</taxon>
        <taxon>Streptophyta</taxon>
        <taxon>Embryophyta</taxon>
        <taxon>Tracheophyta</taxon>
        <taxon>Spermatophyta</taxon>
        <taxon>Magnoliopsida</taxon>
        <taxon>Liliopsida</taxon>
        <taxon>Poales</taxon>
        <taxon>Poaceae</taxon>
        <taxon>PACMAD clade</taxon>
        <taxon>Panicoideae</taxon>
        <taxon>Panicodae</taxon>
        <taxon>Paniceae</taxon>
        <taxon>Panicinae</taxon>
        <taxon>Panicum</taxon>
        <taxon>Panicum sect. Hiantes</taxon>
    </lineage>
</organism>
<dbReference type="Pfam" id="PF08784">
    <property type="entry name" value="RPA_C"/>
    <property type="match status" value="1"/>
</dbReference>
<dbReference type="AlphaFoldDB" id="A0A8T0P392"/>
<keyword evidence="4" id="KW-1185">Reference proteome</keyword>
<name>A0A8T0P392_PANVG</name>
<accession>A0A8T0P392</accession>
<gene>
    <name evidence="3" type="ORF">PVAP13_8NG204005</name>
</gene>
<sequence>MHVTIKPIVEGSQKPRYKGRIVVNNSQVYIVQLCGMMCHLDHEEAYCDYKLFDGTGEIKGRDWRDCMLGNTFFSAARYGWHLQMKFGCAILDELKVEDHNELTHHFLNCVTNHIELIRSKKRDFELRMTSYHVAAELDKEGLICLLANDSVRKSAVGATYDFLLGHMHMEESKLRAALKELIDEGSIYNTVDDYHFKLAEN</sequence>
<evidence type="ECO:0000256" key="1">
    <source>
        <dbReference type="ARBA" id="ARBA00007815"/>
    </source>
</evidence>
<dbReference type="SUPFAM" id="SSF46785">
    <property type="entry name" value="Winged helix' DNA-binding domain"/>
    <property type="match status" value="1"/>
</dbReference>
<evidence type="ECO:0000259" key="2">
    <source>
        <dbReference type="Pfam" id="PF08784"/>
    </source>
</evidence>
<feature type="domain" description="Replication protein A C-terminal" evidence="2">
    <location>
        <begin position="156"/>
        <end position="194"/>
    </location>
</feature>
<protein>
    <recommendedName>
        <fullName evidence="2">Replication protein A C-terminal domain-containing protein</fullName>
    </recommendedName>
</protein>